<dbReference type="CDD" id="cd06974">
    <property type="entry name" value="TerD_like"/>
    <property type="match status" value="1"/>
</dbReference>
<dbReference type="AlphaFoldDB" id="A0A0K6ITM6"/>
<dbReference type="Gene3D" id="2.60.60.30">
    <property type="entry name" value="sav2460 like domains"/>
    <property type="match status" value="1"/>
</dbReference>
<dbReference type="Proteomes" id="UP000182769">
    <property type="component" value="Unassembled WGS sequence"/>
</dbReference>
<reference evidence="4" key="1">
    <citation type="submission" date="2015-08" db="EMBL/GenBank/DDBJ databases">
        <authorList>
            <person name="Varghese N."/>
        </authorList>
    </citation>
    <scope>NUCLEOTIDE SEQUENCE [LARGE SCALE GENOMIC DNA]</scope>
    <source>
        <strain evidence="4">JCM 18476</strain>
    </source>
</reference>
<keyword evidence="4" id="KW-1185">Reference proteome</keyword>
<dbReference type="EMBL" id="CYHG01000020">
    <property type="protein sequence ID" value="CUB06662.1"/>
    <property type="molecule type" value="Genomic_DNA"/>
</dbReference>
<accession>A0A0K6ITM6</accession>
<dbReference type="PANTHER" id="PTHR32097:SF17">
    <property type="entry name" value="CAMP-BINDING PROTEIN 1-RELATED"/>
    <property type="match status" value="1"/>
</dbReference>
<evidence type="ECO:0000259" key="2">
    <source>
        <dbReference type="Pfam" id="PF02342"/>
    </source>
</evidence>
<keyword evidence="1" id="KW-0778">Tellurium resistance</keyword>
<dbReference type="RefSeq" id="WP_055464700.1">
    <property type="nucleotide sequence ID" value="NZ_CYHG01000020.1"/>
</dbReference>
<gene>
    <name evidence="3" type="ORF">Ga0061065_12042</name>
</gene>
<protein>
    <submittedName>
        <fullName evidence="3">Stress response protein SCP2</fullName>
    </submittedName>
</protein>
<proteinExistence type="predicted"/>
<dbReference type="InterPro" id="IPR003325">
    <property type="entry name" value="TerD"/>
</dbReference>
<sequence>MVSLAKKQSVSLTKQSNSPLTSLTFGLGWDPIKKTGFFGKLLGGSAEIDLDASVVLMDSNGDKIDTVWFRQLKSKCGSVIHSGDNLTGEGDGDDESIYIDLALLPENIEHLAFTVNSFRGQTFNEVENAFCRVVDQNGKELVRYELSEQGQHTGIMISSLKRDSGEWKFTAQGLPCPGQVIDDMMGRIVSELV</sequence>
<evidence type="ECO:0000313" key="4">
    <source>
        <dbReference type="Proteomes" id="UP000182769"/>
    </source>
</evidence>
<dbReference type="Pfam" id="PF02342">
    <property type="entry name" value="TerD"/>
    <property type="match status" value="1"/>
</dbReference>
<evidence type="ECO:0000256" key="1">
    <source>
        <dbReference type="ARBA" id="ARBA00022686"/>
    </source>
</evidence>
<dbReference type="GO" id="GO:0046690">
    <property type="term" value="P:response to tellurium ion"/>
    <property type="evidence" value="ECO:0007669"/>
    <property type="project" value="UniProtKB-KW"/>
</dbReference>
<name>A0A0K6ITM6_9GAMM</name>
<organism evidence="3 4">
    <name type="scientific">Marinomonas fungiae</name>
    <dbReference type="NCBI Taxonomy" id="1137284"/>
    <lineage>
        <taxon>Bacteria</taxon>
        <taxon>Pseudomonadati</taxon>
        <taxon>Pseudomonadota</taxon>
        <taxon>Gammaproteobacteria</taxon>
        <taxon>Oceanospirillales</taxon>
        <taxon>Oceanospirillaceae</taxon>
        <taxon>Marinomonas</taxon>
    </lineage>
</organism>
<evidence type="ECO:0000313" key="3">
    <source>
        <dbReference type="EMBL" id="CUB06662.1"/>
    </source>
</evidence>
<dbReference type="STRING" id="1137284.GCA_001418205_03709"/>
<dbReference type="PANTHER" id="PTHR32097">
    <property type="entry name" value="CAMP-BINDING PROTEIN 1-RELATED"/>
    <property type="match status" value="1"/>
</dbReference>
<feature type="domain" description="TerD" evidence="2">
    <location>
        <begin position="2"/>
        <end position="175"/>
    </location>
</feature>
<dbReference type="OrthoDB" id="570928at2"/>
<dbReference type="InterPro" id="IPR051324">
    <property type="entry name" value="Stress/Tellurium_Resist"/>
</dbReference>